<organism evidence="1 2">
    <name type="scientific">Pendulispora rubella</name>
    <dbReference type="NCBI Taxonomy" id="2741070"/>
    <lineage>
        <taxon>Bacteria</taxon>
        <taxon>Pseudomonadati</taxon>
        <taxon>Myxococcota</taxon>
        <taxon>Myxococcia</taxon>
        <taxon>Myxococcales</taxon>
        <taxon>Sorangiineae</taxon>
        <taxon>Pendulisporaceae</taxon>
        <taxon>Pendulispora</taxon>
    </lineage>
</organism>
<proteinExistence type="predicted"/>
<dbReference type="Proteomes" id="UP001374803">
    <property type="component" value="Chromosome"/>
</dbReference>
<evidence type="ECO:0000313" key="2">
    <source>
        <dbReference type="Proteomes" id="UP001374803"/>
    </source>
</evidence>
<gene>
    <name evidence="1" type="ORF">LVJ94_21280</name>
</gene>
<dbReference type="RefSeq" id="WP_394839422.1">
    <property type="nucleotide sequence ID" value="NZ_CP089929.1"/>
</dbReference>
<dbReference type="EMBL" id="CP089983">
    <property type="protein sequence ID" value="WXB09749.1"/>
    <property type="molecule type" value="Genomic_DNA"/>
</dbReference>
<reference evidence="1" key="1">
    <citation type="submission" date="2021-12" db="EMBL/GenBank/DDBJ databases">
        <title>Discovery of the Pendulisporaceae a myxobacterial family with distinct sporulation behavior and unique specialized metabolism.</title>
        <authorList>
            <person name="Garcia R."/>
            <person name="Popoff A."/>
            <person name="Bader C.D."/>
            <person name="Loehr J."/>
            <person name="Walesch S."/>
            <person name="Walt C."/>
            <person name="Boldt J."/>
            <person name="Bunk B."/>
            <person name="Haeckl F.J.F.P.J."/>
            <person name="Gunesch A.P."/>
            <person name="Birkelbach J."/>
            <person name="Nuebel U."/>
            <person name="Pietschmann T."/>
            <person name="Bach T."/>
            <person name="Mueller R."/>
        </authorList>
    </citation>
    <scope>NUCLEOTIDE SEQUENCE</scope>
    <source>
        <strain evidence="1">MSr11367</strain>
    </source>
</reference>
<sequence>MSRDLFAPLPPEPPAKSPWWVRLVDFVFRRKKKRARLTSTVYPLR</sequence>
<keyword evidence="2" id="KW-1185">Reference proteome</keyword>
<name>A0ABZ2LJM5_9BACT</name>
<accession>A0ABZ2LJM5</accession>
<evidence type="ECO:0000313" key="1">
    <source>
        <dbReference type="EMBL" id="WXB09749.1"/>
    </source>
</evidence>
<protein>
    <submittedName>
        <fullName evidence="1">Uncharacterized protein</fullName>
    </submittedName>
</protein>